<dbReference type="WBParaSite" id="MhA1_Contig118.frz3.gene81">
    <property type="protein sequence ID" value="MhA1_Contig118.frz3.gene81"/>
    <property type="gene ID" value="MhA1_Contig118.frz3.gene81"/>
</dbReference>
<dbReference type="Proteomes" id="UP000095281">
    <property type="component" value="Unplaced"/>
</dbReference>
<evidence type="ECO:0000313" key="2">
    <source>
        <dbReference type="Proteomes" id="UP000095281"/>
    </source>
</evidence>
<proteinExistence type="predicted"/>
<evidence type="ECO:0000256" key="1">
    <source>
        <dbReference type="SAM" id="MobiDB-lite"/>
    </source>
</evidence>
<reference evidence="3" key="1">
    <citation type="submission" date="2016-11" db="UniProtKB">
        <authorList>
            <consortium name="WormBaseParasite"/>
        </authorList>
    </citation>
    <scope>IDENTIFICATION</scope>
</reference>
<feature type="region of interest" description="Disordered" evidence="1">
    <location>
        <begin position="22"/>
        <end position="50"/>
    </location>
</feature>
<name>A0A1I8B193_MELHA</name>
<feature type="compositionally biased region" description="Acidic residues" evidence="1">
    <location>
        <begin position="22"/>
        <end position="41"/>
    </location>
</feature>
<sequence length="50" mass="5841">MVRILLEPYIFLNPIMKTDDSSEVYCEDEEATDDDKMEEDEKTVQSIPSK</sequence>
<evidence type="ECO:0000313" key="3">
    <source>
        <dbReference type="WBParaSite" id="MhA1_Contig118.frz3.gene81"/>
    </source>
</evidence>
<dbReference type="AlphaFoldDB" id="A0A1I8B193"/>
<accession>A0A1I8B193</accession>
<keyword evidence="2" id="KW-1185">Reference proteome</keyword>
<protein>
    <submittedName>
        <fullName evidence="3">Protein SHQ1 homolog</fullName>
    </submittedName>
</protein>
<organism evidence="2 3">
    <name type="scientific">Meloidogyne hapla</name>
    <name type="common">Root-knot nematode worm</name>
    <dbReference type="NCBI Taxonomy" id="6305"/>
    <lineage>
        <taxon>Eukaryota</taxon>
        <taxon>Metazoa</taxon>
        <taxon>Ecdysozoa</taxon>
        <taxon>Nematoda</taxon>
        <taxon>Chromadorea</taxon>
        <taxon>Rhabditida</taxon>
        <taxon>Tylenchina</taxon>
        <taxon>Tylenchomorpha</taxon>
        <taxon>Tylenchoidea</taxon>
        <taxon>Meloidogynidae</taxon>
        <taxon>Meloidogyninae</taxon>
        <taxon>Meloidogyne</taxon>
    </lineage>
</organism>